<dbReference type="AlphaFoldDB" id="A0A941EC88"/>
<reference evidence="5" key="1">
    <citation type="submission" date="2021-04" db="EMBL/GenBank/DDBJ databases">
        <title>Genome based classification of Actinospica acidithermotolerans sp. nov., an actinobacterium isolated from an Indonesian hot spring.</title>
        <authorList>
            <person name="Kusuma A.B."/>
            <person name="Putra K.E."/>
            <person name="Nafisah S."/>
            <person name="Loh J."/>
            <person name="Nouioui I."/>
            <person name="Goodfellow M."/>
        </authorList>
    </citation>
    <scope>NUCLEOTIDE SEQUENCE</scope>
    <source>
        <strain evidence="5">MGRD01-02</strain>
    </source>
</reference>
<dbReference type="CDD" id="cd01637">
    <property type="entry name" value="IMPase_like"/>
    <property type="match status" value="1"/>
</dbReference>
<dbReference type="InterPro" id="IPR000760">
    <property type="entry name" value="Inositol_monophosphatase-like"/>
</dbReference>
<dbReference type="Gene3D" id="3.30.540.10">
    <property type="entry name" value="Fructose-1,6-Bisphosphatase, subunit A, domain 1"/>
    <property type="match status" value="1"/>
</dbReference>
<gene>
    <name evidence="5" type="ORF">KDK95_16650</name>
</gene>
<dbReference type="GO" id="GO:0006020">
    <property type="term" value="P:inositol metabolic process"/>
    <property type="evidence" value="ECO:0007669"/>
    <property type="project" value="TreeGrafter"/>
</dbReference>
<sequence>MLDDAQIARVAEIIREVGATEILPRFGRLEDGEIVEKGPGDLVTVADRASEQALTEKLRDLLPGSRVVGEEAVFADRGVLDALDGPDPVWIIDPIDGTENYANANARFTVLVALARGGELLAAWIYEPYFGRMAHAVKGGGAYLDGERLRVAPAPDPADGLRDVPVSTSRPRFWNERAREAITALSTHGVWLSYGDGAGLEYVTLAAGKRTCALMVWENVWDHAAGLLLHAEAGGVALTSAGTPFRLAGGNALPFVVAPDAATAKALIAAAGVRVGPWE</sequence>
<feature type="binding site" evidence="4">
    <location>
        <position position="70"/>
    </location>
    <ligand>
        <name>Mg(2+)</name>
        <dbReference type="ChEBI" id="CHEBI:18420"/>
        <label>1</label>
        <note>catalytic</note>
    </ligand>
</feature>
<evidence type="ECO:0000313" key="5">
    <source>
        <dbReference type="EMBL" id="MBR7827948.1"/>
    </source>
</evidence>
<organism evidence="5 6">
    <name type="scientific">Actinospica acidithermotolerans</name>
    <dbReference type="NCBI Taxonomy" id="2828514"/>
    <lineage>
        <taxon>Bacteria</taxon>
        <taxon>Bacillati</taxon>
        <taxon>Actinomycetota</taxon>
        <taxon>Actinomycetes</taxon>
        <taxon>Catenulisporales</taxon>
        <taxon>Actinospicaceae</taxon>
        <taxon>Actinospica</taxon>
    </lineage>
</organism>
<feature type="binding site" evidence="4">
    <location>
        <position position="93"/>
    </location>
    <ligand>
        <name>Mg(2+)</name>
        <dbReference type="ChEBI" id="CHEBI:18420"/>
        <label>2</label>
    </ligand>
</feature>
<keyword evidence="3 4" id="KW-0460">Magnesium</keyword>
<keyword evidence="1 4" id="KW-0479">Metal-binding</keyword>
<dbReference type="PROSITE" id="PS00629">
    <property type="entry name" value="IMP_1"/>
    <property type="match status" value="1"/>
</dbReference>
<dbReference type="GO" id="GO:0046872">
    <property type="term" value="F:metal ion binding"/>
    <property type="evidence" value="ECO:0007669"/>
    <property type="project" value="UniProtKB-KW"/>
</dbReference>
<evidence type="ECO:0000313" key="6">
    <source>
        <dbReference type="Proteomes" id="UP000676325"/>
    </source>
</evidence>
<dbReference type="GO" id="GO:0007165">
    <property type="term" value="P:signal transduction"/>
    <property type="evidence" value="ECO:0007669"/>
    <property type="project" value="TreeGrafter"/>
</dbReference>
<comment type="caution">
    <text evidence="5">The sequence shown here is derived from an EMBL/GenBank/DDBJ whole genome shotgun (WGS) entry which is preliminary data.</text>
</comment>
<dbReference type="PANTHER" id="PTHR20854:SF4">
    <property type="entry name" value="INOSITOL-1-MONOPHOSPHATASE-RELATED"/>
    <property type="match status" value="1"/>
</dbReference>
<evidence type="ECO:0000256" key="1">
    <source>
        <dbReference type="ARBA" id="ARBA00022723"/>
    </source>
</evidence>
<dbReference type="RefSeq" id="WP_212519090.1">
    <property type="nucleotide sequence ID" value="NZ_JAGSOH010000046.1"/>
</dbReference>
<keyword evidence="6" id="KW-1185">Reference proteome</keyword>
<proteinExistence type="predicted"/>
<dbReference type="GO" id="GO:0008934">
    <property type="term" value="F:inositol monophosphate 1-phosphatase activity"/>
    <property type="evidence" value="ECO:0007669"/>
    <property type="project" value="TreeGrafter"/>
</dbReference>
<dbReference type="Gene3D" id="3.40.190.80">
    <property type="match status" value="1"/>
</dbReference>
<dbReference type="EMBL" id="JAGSOH010000046">
    <property type="protein sequence ID" value="MBR7827948.1"/>
    <property type="molecule type" value="Genomic_DNA"/>
</dbReference>
<accession>A0A941EC88</accession>
<dbReference type="Proteomes" id="UP000676325">
    <property type="component" value="Unassembled WGS sequence"/>
</dbReference>
<feature type="binding site" evidence="4">
    <location>
        <position position="95"/>
    </location>
    <ligand>
        <name>Mg(2+)</name>
        <dbReference type="ChEBI" id="CHEBI:18420"/>
        <label>1</label>
        <note>catalytic</note>
    </ligand>
</feature>
<protein>
    <submittedName>
        <fullName evidence="5">Inositol monophosphatase</fullName>
    </submittedName>
</protein>
<dbReference type="PRINTS" id="PR00377">
    <property type="entry name" value="IMPHPHTASES"/>
</dbReference>
<feature type="binding site" evidence="4">
    <location>
        <position position="96"/>
    </location>
    <ligand>
        <name>Mg(2+)</name>
        <dbReference type="ChEBI" id="CHEBI:18420"/>
        <label>1</label>
        <note>catalytic</note>
    </ligand>
</feature>
<comment type="cofactor">
    <cofactor evidence="4">
        <name>Mg(2+)</name>
        <dbReference type="ChEBI" id="CHEBI:18420"/>
    </cofactor>
</comment>
<name>A0A941EC88_9ACTN</name>
<dbReference type="PANTHER" id="PTHR20854">
    <property type="entry name" value="INOSITOL MONOPHOSPHATASE"/>
    <property type="match status" value="1"/>
</dbReference>
<dbReference type="Pfam" id="PF00459">
    <property type="entry name" value="Inositol_P"/>
    <property type="match status" value="1"/>
</dbReference>
<dbReference type="InterPro" id="IPR020583">
    <property type="entry name" value="Inositol_monoP_metal-BS"/>
</dbReference>
<keyword evidence="2" id="KW-0378">Hydrolase</keyword>
<evidence type="ECO:0000256" key="3">
    <source>
        <dbReference type="ARBA" id="ARBA00022842"/>
    </source>
</evidence>
<dbReference type="SUPFAM" id="SSF56655">
    <property type="entry name" value="Carbohydrate phosphatase"/>
    <property type="match status" value="1"/>
</dbReference>
<evidence type="ECO:0000256" key="4">
    <source>
        <dbReference type="PIRSR" id="PIRSR600760-2"/>
    </source>
</evidence>
<evidence type="ECO:0000256" key="2">
    <source>
        <dbReference type="ARBA" id="ARBA00022801"/>
    </source>
</evidence>
<feature type="binding site" evidence="4">
    <location>
        <position position="222"/>
    </location>
    <ligand>
        <name>Mg(2+)</name>
        <dbReference type="ChEBI" id="CHEBI:18420"/>
        <label>1</label>
        <note>catalytic</note>
    </ligand>
</feature>